<name>A0ABR1D1G0_NECAM</name>
<evidence type="ECO:0000256" key="5">
    <source>
        <dbReference type="ARBA" id="ARBA00022989"/>
    </source>
</evidence>
<feature type="region of interest" description="Disordered" evidence="7">
    <location>
        <begin position="140"/>
        <end position="159"/>
    </location>
</feature>
<comment type="subcellular location">
    <subcellularLocation>
        <location evidence="1">Membrane</location>
        <topology evidence="1">Multi-pass membrane protein</topology>
    </subcellularLocation>
</comment>
<keyword evidence="5 8" id="KW-1133">Transmembrane helix</keyword>
<evidence type="ECO:0000313" key="10">
    <source>
        <dbReference type="Proteomes" id="UP001303046"/>
    </source>
</evidence>
<dbReference type="InterPro" id="IPR037272">
    <property type="entry name" value="SNS_sf"/>
</dbReference>
<protein>
    <submittedName>
        <fullName evidence="9">Uncharacterized protein</fullName>
    </submittedName>
</protein>
<dbReference type="PANTHER" id="PTHR11616:SF240">
    <property type="entry name" value="BLOATED TUBULES, ISOFORM B-RELATED"/>
    <property type="match status" value="1"/>
</dbReference>
<keyword evidence="3 8" id="KW-0812">Transmembrane</keyword>
<dbReference type="SUPFAM" id="SSF161070">
    <property type="entry name" value="SNF-like"/>
    <property type="match status" value="1"/>
</dbReference>
<dbReference type="PROSITE" id="PS50267">
    <property type="entry name" value="NA_NEUROTRAN_SYMP_3"/>
    <property type="match status" value="1"/>
</dbReference>
<comment type="caution">
    <text evidence="9">The sequence shown here is derived from an EMBL/GenBank/DDBJ whole genome shotgun (WGS) entry which is preliminary data.</text>
</comment>
<gene>
    <name evidence="9" type="primary">Necator_chrIII.g11985</name>
    <name evidence="9" type="ORF">RB195_011219</name>
</gene>
<keyword evidence="10" id="KW-1185">Reference proteome</keyword>
<keyword evidence="4" id="KW-0769">Symport</keyword>
<evidence type="ECO:0000256" key="6">
    <source>
        <dbReference type="ARBA" id="ARBA00023136"/>
    </source>
</evidence>
<evidence type="ECO:0000256" key="7">
    <source>
        <dbReference type="SAM" id="MobiDB-lite"/>
    </source>
</evidence>
<feature type="transmembrane region" description="Helical" evidence="8">
    <location>
        <begin position="198"/>
        <end position="216"/>
    </location>
</feature>
<dbReference type="PANTHER" id="PTHR11616">
    <property type="entry name" value="SODIUM/CHLORIDE DEPENDENT TRANSPORTER"/>
    <property type="match status" value="1"/>
</dbReference>
<organism evidence="9 10">
    <name type="scientific">Necator americanus</name>
    <name type="common">Human hookworm</name>
    <dbReference type="NCBI Taxonomy" id="51031"/>
    <lineage>
        <taxon>Eukaryota</taxon>
        <taxon>Metazoa</taxon>
        <taxon>Ecdysozoa</taxon>
        <taxon>Nematoda</taxon>
        <taxon>Chromadorea</taxon>
        <taxon>Rhabditida</taxon>
        <taxon>Rhabditina</taxon>
        <taxon>Rhabditomorpha</taxon>
        <taxon>Strongyloidea</taxon>
        <taxon>Ancylostomatidae</taxon>
        <taxon>Bunostominae</taxon>
        <taxon>Necator</taxon>
    </lineage>
</organism>
<dbReference type="Pfam" id="PF00209">
    <property type="entry name" value="SNF"/>
    <property type="match status" value="1"/>
</dbReference>
<keyword evidence="6 8" id="KW-0472">Membrane</keyword>
<sequence length="417" mass="46885">MGPWHAAEVSSGSDDPNTTAALHHAASSAAACATVRASRRFDLTISSVRYTALINPYEMRIRLYVRLYFKTIRGLVPLYRPQRDDDLLAQGGYELLAVRVATMSEKESSISRSSVSRKKSKPPSWVYKNTQRKLSDIQKEYESDKGDQKAWPGETETKLPKNESCGSAFFEAMVLSGLILSSDSLFFFPFYALANGGYFFLIIYFIIGLFIVFPLVHLEMFVSQFTQSGILKSMRLYGSIYTGIGVIIVVLSALNEHVILYNEYFLIKHMGNVADDLRQVVDCRSGHVHNGSNCLSSYNDHQCRLKGYRFFFINGKCTDNKESTPIINPEIATLSYAETAGVCPQAKVLPDDDVDDSWRCTGSLDKWLTMKTTLNRRRRRRAAARHIQQRLDMASAARHDGGYTWMVDSGTHLVPGT</sequence>
<evidence type="ECO:0000256" key="2">
    <source>
        <dbReference type="ARBA" id="ARBA00022448"/>
    </source>
</evidence>
<proteinExistence type="predicted"/>
<dbReference type="EMBL" id="JAVFWL010000003">
    <property type="protein sequence ID" value="KAK6744381.1"/>
    <property type="molecule type" value="Genomic_DNA"/>
</dbReference>
<evidence type="ECO:0000313" key="9">
    <source>
        <dbReference type="EMBL" id="KAK6744381.1"/>
    </source>
</evidence>
<reference evidence="9 10" key="1">
    <citation type="submission" date="2023-08" db="EMBL/GenBank/DDBJ databases">
        <title>A Necator americanus chromosomal reference genome.</title>
        <authorList>
            <person name="Ilik V."/>
            <person name="Petrzelkova K.J."/>
            <person name="Pardy F."/>
            <person name="Fuh T."/>
            <person name="Niatou-Singa F.S."/>
            <person name="Gouil Q."/>
            <person name="Baker L."/>
            <person name="Ritchie M.E."/>
            <person name="Jex A.R."/>
            <person name="Gazzola D."/>
            <person name="Li H."/>
            <person name="Toshio Fujiwara R."/>
            <person name="Zhan B."/>
            <person name="Aroian R.V."/>
            <person name="Pafco B."/>
            <person name="Schwarz E.M."/>
        </authorList>
    </citation>
    <scope>NUCLEOTIDE SEQUENCE [LARGE SCALE GENOMIC DNA]</scope>
    <source>
        <strain evidence="9 10">Aroian</strain>
        <tissue evidence="9">Whole animal</tissue>
    </source>
</reference>
<evidence type="ECO:0000256" key="3">
    <source>
        <dbReference type="ARBA" id="ARBA00022692"/>
    </source>
</evidence>
<evidence type="ECO:0000256" key="4">
    <source>
        <dbReference type="ARBA" id="ARBA00022847"/>
    </source>
</evidence>
<evidence type="ECO:0000256" key="1">
    <source>
        <dbReference type="ARBA" id="ARBA00004141"/>
    </source>
</evidence>
<dbReference type="Proteomes" id="UP001303046">
    <property type="component" value="Unassembled WGS sequence"/>
</dbReference>
<dbReference type="InterPro" id="IPR000175">
    <property type="entry name" value="Na/ntran_symport"/>
</dbReference>
<feature type="transmembrane region" description="Helical" evidence="8">
    <location>
        <begin position="236"/>
        <end position="254"/>
    </location>
</feature>
<accession>A0ABR1D1G0</accession>
<evidence type="ECO:0000256" key="8">
    <source>
        <dbReference type="SAM" id="Phobius"/>
    </source>
</evidence>
<keyword evidence="2" id="KW-0813">Transport</keyword>